<dbReference type="EMBL" id="SBJO01001152">
    <property type="protein sequence ID" value="KAF9750342.1"/>
    <property type="molecule type" value="Genomic_DNA"/>
</dbReference>
<accession>A0A9P6GV81</accession>
<gene>
    <name evidence="2" type="ORF">NGRA_3452</name>
</gene>
<feature type="region of interest" description="Disordered" evidence="1">
    <location>
        <begin position="1"/>
        <end position="25"/>
    </location>
</feature>
<evidence type="ECO:0000256" key="1">
    <source>
        <dbReference type="SAM" id="MobiDB-lite"/>
    </source>
</evidence>
<evidence type="ECO:0000313" key="2">
    <source>
        <dbReference type="EMBL" id="KAF9750342.1"/>
    </source>
</evidence>
<evidence type="ECO:0000313" key="3">
    <source>
        <dbReference type="Proteomes" id="UP000740883"/>
    </source>
</evidence>
<dbReference type="OrthoDB" id="10675470at2759"/>
<dbReference type="Proteomes" id="UP000740883">
    <property type="component" value="Unassembled WGS sequence"/>
</dbReference>
<sequence>MISSSNSRHFDQQLNPSSHGTLSNSPSKHQLILGLPLFILNPEKAKLLEKNYFSLSFPLNYGTVELSIKPQQTIYRFQNPQIQDPLEWCRTLRKVAILNQWINETALIILEDLLDKKYLQQLHSKKTLDTKLDLFCEILFPYKEFNLYRKSITKINRSQFTSFEDFLQVLEDLRKRADLCGQSRLEKVPESDLIEVVLRNLNVREREYLAQCNAYTIEEIQTAMRTFQENQIFFNLSYSGINQKTDNNPSAFQTPRRYCYYHKTNFHDAKDCKYLQTKGKHLQSSKQAFSATCDTNGFTLDNLPTTKFQTNDKILTL</sequence>
<protein>
    <submittedName>
        <fullName evidence="2">Uncharacterized protein</fullName>
    </submittedName>
</protein>
<keyword evidence="3" id="KW-1185">Reference proteome</keyword>
<feature type="non-terminal residue" evidence="2">
    <location>
        <position position="317"/>
    </location>
</feature>
<dbReference type="AlphaFoldDB" id="A0A9P6GV81"/>
<comment type="caution">
    <text evidence="2">The sequence shown here is derived from an EMBL/GenBank/DDBJ whole genome shotgun (WGS) entry which is preliminary data.</text>
</comment>
<reference evidence="2 3" key="1">
    <citation type="journal article" date="2020" name="Genome Biol. Evol.">
        <title>Comparative genomics of strictly vertically transmitted, feminizing microsporidia endosymbionts of amphipod crustaceans.</title>
        <authorList>
            <person name="Cormier A."/>
            <person name="Chebbi M.A."/>
            <person name="Giraud I."/>
            <person name="Wattier R."/>
            <person name="Teixeira M."/>
            <person name="Gilbert C."/>
            <person name="Rigaud T."/>
            <person name="Cordaux R."/>
        </authorList>
    </citation>
    <scope>NUCLEOTIDE SEQUENCE [LARGE SCALE GENOMIC DNA]</scope>
    <source>
        <strain evidence="2 3">Ou3-Ou53</strain>
    </source>
</reference>
<name>A0A9P6GV81_9MICR</name>
<proteinExistence type="predicted"/>
<organism evidence="2 3">
    <name type="scientific">Nosema granulosis</name>
    <dbReference type="NCBI Taxonomy" id="83296"/>
    <lineage>
        <taxon>Eukaryota</taxon>
        <taxon>Fungi</taxon>
        <taxon>Fungi incertae sedis</taxon>
        <taxon>Microsporidia</taxon>
        <taxon>Nosematidae</taxon>
        <taxon>Nosema</taxon>
    </lineage>
</organism>